<dbReference type="Pfam" id="PF04520">
    <property type="entry name" value="Senescence_reg"/>
    <property type="match status" value="1"/>
</dbReference>
<protein>
    <submittedName>
        <fullName evidence="2">Uncharacterized protein</fullName>
    </submittedName>
</protein>
<comment type="similarity">
    <text evidence="1">Belongs to the senescence regulator S40 family.</text>
</comment>
<dbReference type="AlphaFoldDB" id="A0AAV6XHW5"/>
<name>A0AAV6XHW5_9LAMI</name>
<sequence>MRLGIRGYDRDDGKLVPPHVIIGWRVTGKMMVFSVCTGNGRTLKGRDLSERERRLGVKSKPKSSAAIDLTPKAWLLRCRIINLPFCIRLSLGF</sequence>
<evidence type="ECO:0000256" key="1">
    <source>
        <dbReference type="ARBA" id="ARBA00034773"/>
    </source>
</evidence>
<keyword evidence="3" id="KW-1185">Reference proteome</keyword>
<evidence type="ECO:0000313" key="2">
    <source>
        <dbReference type="EMBL" id="KAG8380116.1"/>
    </source>
</evidence>
<reference evidence="2" key="1">
    <citation type="submission" date="2019-10" db="EMBL/GenBank/DDBJ databases">
        <authorList>
            <person name="Zhang R."/>
            <person name="Pan Y."/>
            <person name="Wang J."/>
            <person name="Ma R."/>
            <person name="Yu S."/>
        </authorList>
    </citation>
    <scope>NUCLEOTIDE SEQUENCE</scope>
    <source>
        <strain evidence="2">LA-IB0</strain>
        <tissue evidence="2">Leaf</tissue>
    </source>
</reference>
<comment type="caution">
    <text evidence="2">The sequence shown here is derived from an EMBL/GenBank/DDBJ whole genome shotgun (WGS) entry which is preliminary data.</text>
</comment>
<dbReference type="PANTHER" id="PTHR33083">
    <property type="entry name" value="EXPRESSED PROTEIN"/>
    <property type="match status" value="1"/>
</dbReference>
<dbReference type="Proteomes" id="UP000826271">
    <property type="component" value="Unassembled WGS sequence"/>
</dbReference>
<proteinExistence type="inferred from homology"/>
<dbReference type="InterPro" id="IPR007608">
    <property type="entry name" value="Senescence_reg_S40"/>
</dbReference>
<organism evidence="2 3">
    <name type="scientific">Buddleja alternifolia</name>
    <dbReference type="NCBI Taxonomy" id="168488"/>
    <lineage>
        <taxon>Eukaryota</taxon>
        <taxon>Viridiplantae</taxon>
        <taxon>Streptophyta</taxon>
        <taxon>Embryophyta</taxon>
        <taxon>Tracheophyta</taxon>
        <taxon>Spermatophyta</taxon>
        <taxon>Magnoliopsida</taxon>
        <taxon>eudicotyledons</taxon>
        <taxon>Gunneridae</taxon>
        <taxon>Pentapetalae</taxon>
        <taxon>asterids</taxon>
        <taxon>lamiids</taxon>
        <taxon>Lamiales</taxon>
        <taxon>Scrophulariaceae</taxon>
        <taxon>Buddlejeae</taxon>
        <taxon>Buddleja</taxon>
    </lineage>
</organism>
<evidence type="ECO:0000313" key="3">
    <source>
        <dbReference type="Proteomes" id="UP000826271"/>
    </source>
</evidence>
<accession>A0AAV6XHW5</accession>
<dbReference type="EMBL" id="WHWC01000007">
    <property type="protein sequence ID" value="KAG8380116.1"/>
    <property type="molecule type" value="Genomic_DNA"/>
</dbReference>
<dbReference type="GO" id="GO:0010150">
    <property type="term" value="P:leaf senescence"/>
    <property type="evidence" value="ECO:0007669"/>
    <property type="project" value="UniProtKB-ARBA"/>
</dbReference>
<gene>
    <name evidence="2" type="ORF">BUALT_Bualt07G0160200</name>
</gene>
<dbReference type="PANTHER" id="PTHR33083:SF49">
    <property type="entry name" value="SENESCENCE REGULATOR"/>
    <property type="match status" value="1"/>
</dbReference>